<protein>
    <submittedName>
        <fullName evidence="1">Uncharacterized protein</fullName>
    </submittedName>
</protein>
<name>A0A518BFV4_9BACT</name>
<dbReference type="AlphaFoldDB" id="A0A518BFV4"/>
<sequence>MTAPPRALLYLAADLEDRPRLLAAIERDPAADAGIYLLPDSSRISERDVRGRRAPLGALLSPLAASNESALADVAAHLLPLPELGAEPVPRIVDLRLIGLAASAFDAHWPAPGGGQFEVRSAAFALPGRREGAVLASRGAPHGPWLRPIGAVAPEVSALLALLAELGIQHSGPALFENWLSAPARDGMHFEPEDASEIVDGLRALLREEVLGDGSGPREVRGCQMSISTETDGAHLRWRIELRRGDDRRLLEHTTARYSPDAVAELLAVVDARLQPYWLLVFDRVEGLGASFVGLVELRRFLVENLDQLEGALP</sequence>
<dbReference type="KEGG" id="pbap:Pla133_09180"/>
<dbReference type="Proteomes" id="UP000316921">
    <property type="component" value="Chromosome"/>
</dbReference>
<accession>A0A518BFV4</accession>
<evidence type="ECO:0000313" key="1">
    <source>
        <dbReference type="EMBL" id="QDU65852.1"/>
    </source>
</evidence>
<evidence type="ECO:0000313" key="2">
    <source>
        <dbReference type="Proteomes" id="UP000316921"/>
    </source>
</evidence>
<gene>
    <name evidence="1" type="ORF">Pla133_09180</name>
</gene>
<dbReference type="EMBL" id="CP036287">
    <property type="protein sequence ID" value="QDU65852.1"/>
    <property type="molecule type" value="Genomic_DNA"/>
</dbReference>
<dbReference type="RefSeq" id="WP_145062872.1">
    <property type="nucleotide sequence ID" value="NZ_CP036287.1"/>
</dbReference>
<reference evidence="1 2" key="1">
    <citation type="submission" date="2019-02" db="EMBL/GenBank/DDBJ databases">
        <title>Deep-cultivation of Planctomycetes and their phenomic and genomic characterization uncovers novel biology.</title>
        <authorList>
            <person name="Wiegand S."/>
            <person name="Jogler M."/>
            <person name="Boedeker C."/>
            <person name="Pinto D."/>
            <person name="Vollmers J."/>
            <person name="Rivas-Marin E."/>
            <person name="Kohn T."/>
            <person name="Peeters S.H."/>
            <person name="Heuer A."/>
            <person name="Rast P."/>
            <person name="Oberbeckmann S."/>
            <person name="Bunk B."/>
            <person name="Jeske O."/>
            <person name="Meyerdierks A."/>
            <person name="Storesund J.E."/>
            <person name="Kallscheuer N."/>
            <person name="Luecker S."/>
            <person name="Lage O.M."/>
            <person name="Pohl T."/>
            <person name="Merkel B.J."/>
            <person name="Hornburger P."/>
            <person name="Mueller R.-W."/>
            <person name="Bruemmer F."/>
            <person name="Labrenz M."/>
            <person name="Spormann A.M."/>
            <person name="Op den Camp H."/>
            <person name="Overmann J."/>
            <person name="Amann R."/>
            <person name="Jetten M.S.M."/>
            <person name="Mascher T."/>
            <person name="Medema M.H."/>
            <person name="Devos D.P."/>
            <person name="Kaster A.-K."/>
            <person name="Ovreas L."/>
            <person name="Rohde M."/>
            <person name="Galperin M.Y."/>
            <person name="Jogler C."/>
        </authorList>
    </citation>
    <scope>NUCLEOTIDE SEQUENCE [LARGE SCALE GENOMIC DNA]</scope>
    <source>
        <strain evidence="1 2">Pla133</strain>
    </source>
</reference>
<keyword evidence="2" id="KW-1185">Reference proteome</keyword>
<organism evidence="1 2">
    <name type="scientific">Engelhardtia mirabilis</name>
    <dbReference type="NCBI Taxonomy" id="2528011"/>
    <lineage>
        <taxon>Bacteria</taxon>
        <taxon>Pseudomonadati</taxon>
        <taxon>Planctomycetota</taxon>
        <taxon>Planctomycetia</taxon>
        <taxon>Planctomycetia incertae sedis</taxon>
        <taxon>Engelhardtia</taxon>
    </lineage>
</organism>
<proteinExistence type="predicted"/>